<dbReference type="GO" id="GO:0008757">
    <property type="term" value="F:S-adenosylmethionine-dependent methyltransferase activity"/>
    <property type="evidence" value="ECO:0007669"/>
    <property type="project" value="InterPro"/>
</dbReference>
<dbReference type="PANTHER" id="PTHR45036">
    <property type="entry name" value="METHYLTRANSFERASE LIKE 7B"/>
    <property type="match status" value="1"/>
</dbReference>
<dbReference type="Gene3D" id="3.40.50.150">
    <property type="entry name" value="Vaccinia Virus protein VP39"/>
    <property type="match status" value="1"/>
</dbReference>
<dbReference type="InterPro" id="IPR013216">
    <property type="entry name" value="Methyltransf_11"/>
</dbReference>
<accession>A0A2A6RK05</accession>
<dbReference type="PANTHER" id="PTHR45036:SF1">
    <property type="entry name" value="METHYLTRANSFERASE LIKE 7A"/>
    <property type="match status" value="1"/>
</dbReference>
<dbReference type="InterPro" id="IPR029063">
    <property type="entry name" value="SAM-dependent_MTases_sf"/>
</dbReference>
<evidence type="ECO:0000313" key="3">
    <source>
        <dbReference type="Proteomes" id="UP000220527"/>
    </source>
</evidence>
<sequence>MSSLKFNQIALQDICDSIAMNYGSFFENLNHVPAQKHAQDVLSAQKVVEKLKVLQHFTGDIRGQTLLEIGSGYGVFVAVTRLDYGAYSFGLEPSSTGFSGSVAVSRRLMERCGLPPQLIIEGVGEHIPLQSDFFDLVYSTNVLEHVQNPRQVLHEAMRVLRPGGIAQIVVPNYGSFWEGHYGMLWPPYISQRYAKLLVRLAGRDPAFVDTLQLVNLCQMRRWMGELHPHVEILAWGEQLFHKRMTSGNFSAWAALGRVQRIVNLARSLGVAHAASWLLRRCDAITPIVLTFRKR</sequence>
<reference evidence="3" key="1">
    <citation type="submission" date="2017-08" db="EMBL/GenBank/DDBJ databases">
        <authorList>
            <person name="Grouzdev D.S."/>
            <person name="Gaisin V.A."/>
            <person name="Rysina M.S."/>
            <person name="Gorlenko V.M."/>
        </authorList>
    </citation>
    <scope>NUCLEOTIDE SEQUENCE [LARGE SCALE GENOMIC DNA]</scope>
    <source>
        <strain evidence="3">Kir15-3F</strain>
    </source>
</reference>
<gene>
    <name evidence="2" type="ORF">CJ255_09960</name>
</gene>
<organism evidence="2 3">
    <name type="scientific">Candidatus Viridilinea mediisalina</name>
    <dbReference type="NCBI Taxonomy" id="2024553"/>
    <lineage>
        <taxon>Bacteria</taxon>
        <taxon>Bacillati</taxon>
        <taxon>Chloroflexota</taxon>
        <taxon>Chloroflexia</taxon>
        <taxon>Chloroflexales</taxon>
        <taxon>Chloroflexineae</taxon>
        <taxon>Oscillochloridaceae</taxon>
        <taxon>Candidatus Viridilinea</taxon>
    </lineage>
</organism>
<dbReference type="Pfam" id="PF08241">
    <property type="entry name" value="Methyltransf_11"/>
    <property type="match status" value="1"/>
</dbReference>
<dbReference type="SUPFAM" id="SSF53335">
    <property type="entry name" value="S-adenosyl-L-methionine-dependent methyltransferases"/>
    <property type="match status" value="1"/>
</dbReference>
<keyword evidence="3" id="KW-1185">Reference proteome</keyword>
<comment type="caution">
    <text evidence="2">The sequence shown here is derived from an EMBL/GenBank/DDBJ whole genome shotgun (WGS) entry which is preliminary data.</text>
</comment>
<proteinExistence type="predicted"/>
<dbReference type="InterPro" id="IPR052356">
    <property type="entry name" value="Thiol_S-MT"/>
</dbReference>
<name>A0A2A6RK05_9CHLR</name>
<evidence type="ECO:0000259" key="1">
    <source>
        <dbReference type="Pfam" id="PF08241"/>
    </source>
</evidence>
<feature type="domain" description="Methyltransferase type 11" evidence="1">
    <location>
        <begin position="67"/>
        <end position="166"/>
    </location>
</feature>
<protein>
    <recommendedName>
        <fullName evidence="1">Methyltransferase type 11 domain-containing protein</fullName>
    </recommendedName>
</protein>
<dbReference type="OrthoDB" id="9772751at2"/>
<dbReference type="Proteomes" id="UP000220527">
    <property type="component" value="Unassembled WGS sequence"/>
</dbReference>
<dbReference type="AlphaFoldDB" id="A0A2A6RK05"/>
<dbReference type="CDD" id="cd02440">
    <property type="entry name" value="AdoMet_MTases"/>
    <property type="match status" value="1"/>
</dbReference>
<evidence type="ECO:0000313" key="2">
    <source>
        <dbReference type="EMBL" id="PDW03235.1"/>
    </source>
</evidence>
<dbReference type="EMBL" id="NQWI01000036">
    <property type="protein sequence ID" value="PDW03235.1"/>
    <property type="molecule type" value="Genomic_DNA"/>
</dbReference>